<dbReference type="InterPro" id="IPR050309">
    <property type="entry name" value="Type-B_Carboxylest/Lipase"/>
</dbReference>
<dbReference type="EMBL" id="QGMK01000156">
    <property type="protein sequence ID" value="TVY83757.1"/>
    <property type="molecule type" value="Genomic_DNA"/>
</dbReference>
<keyword evidence="4" id="KW-1185">Reference proteome</keyword>
<accession>A0A8T9CGV1</accession>
<dbReference type="SUPFAM" id="SSF53474">
    <property type="entry name" value="alpha/beta-Hydrolases"/>
    <property type="match status" value="1"/>
</dbReference>
<sequence>MDGFTSANMWLTLVFTIASIHLTNALPTADLTHPIAHIRNGSYYGTHNTHFNQDFFLGVPFAQPPVKDLRLRPPMSLNNTWTGLKNATEYGYACIGYGEDTEIGGGDYVSEDCLSLNIVRPAGYEHEELPVAVWIYGGGWFEGTALDPRYNSTFIVEQSVLINKPIIAVSINYRVSGWGWLYSKEIVEAGVANLGLRDQRLALHWLQENIGAFGGDKKKVTIWGENAGAGSVGRQLLAYNGRDDGLFSGAISESGPTAGFGLIDPIPEISEVLYQNLTEALGCSDSADKLDCLRKVPTDAFNNYLNSSGKTEDYYHIYYGPQIDGDIVFRNSISQIEDGDFVKVPYIMGENTDEGTGFIPFGINTDSDFTNYFAGWGLDNTTLSEFARLYPNNAPNEVPATHPASFDETIGLQFKRAATLMTDALFTAPKRLASEAWVKNTNASLYSYRFNTIPNGVPDYFAVTHYVEVAFVFHNVKGQGFPGLEPPYFGEDPFKNEPASYVELADEMSRRWVSFVHDGTPDYEGCTGPKWPKYTLDSPKNIVFDANVTTSVEPDIYRKETVDYFIGKFKAAMSFTL</sequence>
<dbReference type="AlphaFoldDB" id="A0A8T9CGV1"/>
<feature type="signal peptide" evidence="1">
    <location>
        <begin position="1"/>
        <end position="25"/>
    </location>
</feature>
<evidence type="ECO:0000256" key="1">
    <source>
        <dbReference type="SAM" id="SignalP"/>
    </source>
</evidence>
<keyword evidence="1" id="KW-0732">Signal</keyword>
<gene>
    <name evidence="3" type="primary">LIP4_1</name>
    <name evidence="3" type="ORF">LSUE1_G004560</name>
</gene>
<dbReference type="InterPro" id="IPR002018">
    <property type="entry name" value="CarbesteraseB"/>
</dbReference>
<evidence type="ECO:0000259" key="2">
    <source>
        <dbReference type="Pfam" id="PF00135"/>
    </source>
</evidence>
<protein>
    <submittedName>
        <fullName evidence="3">Lipase</fullName>
    </submittedName>
</protein>
<proteinExistence type="predicted"/>
<dbReference type="Pfam" id="PF00135">
    <property type="entry name" value="COesterase"/>
    <property type="match status" value="1"/>
</dbReference>
<organism evidence="3 4">
    <name type="scientific">Lachnellula suecica</name>
    <dbReference type="NCBI Taxonomy" id="602035"/>
    <lineage>
        <taxon>Eukaryota</taxon>
        <taxon>Fungi</taxon>
        <taxon>Dikarya</taxon>
        <taxon>Ascomycota</taxon>
        <taxon>Pezizomycotina</taxon>
        <taxon>Leotiomycetes</taxon>
        <taxon>Helotiales</taxon>
        <taxon>Lachnaceae</taxon>
        <taxon>Lachnellula</taxon>
    </lineage>
</organism>
<evidence type="ECO:0000313" key="3">
    <source>
        <dbReference type="EMBL" id="TVY83757.1"/>
    </source>
</evidence>
<dbReference type="OrthoDB" id="408631at2759"/>
<reference evidence="3 4" key="1">
    <citation type="submission" date="2018-05" db="EMBL/GenBank/DDBJ databases">
        <title>Genome sequencing and assembly of the regulated plant pathogen Lachnellula willkommii and related sister species for the development of diagnostic species identification markers.</title>
        <authorList>
            <person name="Giroux E."/>
            <person name="Bilodeau G."/>
        </authorList>
    </citation>
    <scope>NUCLEOTIDE SEQUENCE [LARGE SCALE GENOMIC DNA]</scope>
    <source>
        <strain evidence="3 4">CBS 268.59</strain>
    </source>
</reference>
<dbReference type="InterPro" id="IPR029058">
    <property type="entry name" value="AB_hydrolase_fold"/>
</dbReference>
<feature type="chain" id="PRO_5035738977" evidence="1">
    <location>
        <begin position="26"/>
        <end position="577"/>
    </location>
</feature>
<dbReference type="Gene3D" id="3.40.50.1820">
    <property type="entry name" value="alpha/beta hydrolase"/>
    <property type="match status" value="1"/>
</dbReference>
<name>A0A8T9CGV1_9HELO</name>
<dbReference type="PANTHER" id="PTHR11559">
    <property type="entry name" value="CARBOXYLESTERASE"/>
    <property type="match status" value="1"/>
</dbReference>
<comment type="caution">
    <text evidence="3">The sequence shown here is derived from an EMBL/GenBank/DDBJ whole genome shotgun (WGS) entry which is preliminary data.</text>
</comment>
<feature type="domain" description="Carboxylesterase type B" evidence="2">
    <location>
        <begin position="36"/>
        <end position="549"/>
    </location>
</feature>
<dbReference type="Proteomes" id="UP000469558">
    <property type="component" value="Unassembled WGS sequence"/>
</dbReference>
<evidence type="ECO:0000313" key="4">
    <source>
        <dbReference type="Proteomes" id="UP000469558"/>
    </source>
</evidence>